<sequence>MSPLAAARPATETVEAAPAAAPPVQKLKRELRLVQAAYSGGAGGVTGVVVFADEDPRGR</sequence>
<dbReference type="Proteomes" id="UP000246077">
    <property type="component" value="Unassembled WGS sequence"/>
</dbReference>
<proteinExistence type="predicted"/>
<feature type="region of interest" description="Disordered" evidence="1">
    <location>
        <begin position="1"/>
        <end position="22"/>
    </location>
</feature>
<dbReference type="EMBL" id="QGLF01000001">
    <property type="protein sequence ID" value="PWR23620.1"/>
    <property type="molecule type" value="Genomic_DNA"/>
</dbReference>
<protein>
    <submittedName>
        <fullName evidence="2">Uncharacterized protein</fullName>
    </submittedName>
</protein>
<dbReference type="AlphaFoldDB" id="A0A317EBY9"/>
<keyword evidence="3" id="KW-1185">Reference proteome</keyword>
<evidence type="ECO:0000313" key="2">
    <source>
        <dbReference type="EMBL" id="PWR23620.1"/>
    </source>
</evidence>
<reference evidence="3" key="1">
    <citation type="submission" date="2018-05" db="EMBL/GenBank/DDBJ databases">
        <title>Zavarzinia sp. HR-AS.</title>
        <authorList>
            <person name="Lee Y."/>
            <person name="Jeon C.O."/>
        </authorList>
    </citation>
    <scope>NUCLEOTIDE SEQUENCE [LARGE SCALE GENOMIC DNA]</scope>
    <source>
        <strain evidence="3">DSM 1231</strain>
    </source>
</reference>
<organism evidence="2 3">
    <name type="scientific">Zavarzinia compransoris</name>
    <dbReference type="NCBI Taxonomy" id="1264899"/>
    <lineage>
        <taxon>Bacteria</taxon>
        <taxon>Pseudomonadati</taxon>
        <taxon>Pseudomonadota</taxon>
        <taxon>Alphaproteobacteria</taxon>
        <taxon>Rhodospirillales</taxon>
        <taxon>Zavarziniaceae</taxon>
        <taxon>Zavarzinia</taxon>
    </lineage>
</organism>
<comment type="caution">
    <text evidence="2">The sequence shown here is derived from an EMBL/GenBank/DDBJ whole genome shotgun (WGS) entry which is preliminary data.</text>
</comment>
<evidence type="ECO:0000313" key="3">
    <source>
        <dbReference type="Proteomes" id="UP000246077"/>
    </source>
</evidence>
<dbReference type="RefSeq" id="WP_109919652.1">
    <property type="nucleotide sequence ID" value="NZ_QGLF01000001.1"/>
</dbReference>
<name>A0A317EBY9_9PROT</name>
<evidence type="ECO:0000256" key="1">
    <source>
        <dbReference type="SAM" id="MobiDB-lite"/>
    </source>
</evidence>
<accession>A0A317EBY9</accession>
<gene>
    <name evidence="2" type="ORF">DKG75_03375</name>
</gene>